<proteinExistence type="predicted"/>
<comment type="caution">
    <text evidence="2">The sequence shown here is derived from an EMBL/GenBank/DDBJ whole genome shotgun (WGS) entry which is preliminary data.</text>
</comment>
<dbReference type="Proteomes" id="UP001378960">
    <property type="component" value="Unassembled WGS sequence"/>
</dbReference>
<dbReference type="InterPro" id="IPR021278">
    <property type="entry name" value="ATP19"/>
</dbReference>
<feature type="chain" id="PRO_5043540238" evidence="1">
    <location>
        <begin position="29"/>
        <end position="56"/>
    </location>
</feature>
<name>A0AAV5RE53_PICKL</name>
<organism evidence="2 3">
    <name type="scientific">Pichia kluyveri</name>
    <name type="common">Yeast</name>
    <dbReference type="NCBI Taxonomy" id="36015"/>
    <lineage>
        <taxon>Eukaryota</taxon>
        <taxon>Fungi</taxon>
        <taxon>Dikarya</taxon>
        <taxon>Ascomycota</taxon>
        <taxon>Saccharomycotina</taxon>
        <taxon>Pichiomycetes</taxon>
        <taxon>Pichiales</taxon>
        <taxon>Pichiaceae</taxon>
        <taxon>Pichia</taxon>
    </lineage>
</organism>
<accession>A0AAV5RE53</accession>
<feature type="signal peptide" evidence="1">
    <location>
        <begin position="1"/>
        <end position="28"/>
    </location>
</feature>
<gene>
    <name evidence="2" type="ORF">DAPK24_054790</name>
</gene>
<keyword evidence="3" id="KW-1185">Reference proteome</keyword>
<reference evidence="2 3" key="1">
    <citation type="journal article" date="2023" name="Elife">
        <title>Identification of key yeast species and microbe-microbe interactions impacting larval growth of Drosophila in the wild.</title>
        <authorList>
            <person name="Mure A."/>
            <person name="Sugiura Y."/>
            <person name="Maeda R."/>
            <person name="Honda K."/>
            <person name="Sakurai N."/>
            <person name="Takahashi Y."/>
            <person name="Watada M."/>
            <person name="Katoh T."/>
            <person name="Gotoh A."/>
            <person name="Gotoh Y."/>
            <person name="Taniguchi I."/>
            <person name="Nakamura K."/>
            <person name="Hayashi T."/>
            <person name="Katayama T."/>
            <person name="Uemura T."/>
            <person name="Hattori Y."/>
        </authorList>
    </citation>
    <scope>NUCLEOTIDE SEQUENCE [LARGE SCALE GENOMIC DNA]</scope>
    <source>
        <strain evidence="2 3">PK-24</strain>
    </source>
</reference>
<dbReference type="AlphaFoldDB" id="A0AAV5RE53"/>
<dbReference type="Pfam" id="PF11022">
    <property type="entry name" value="ATP19"/>
    <property type="match status" value="1"/>
</dbReference>
<evidence type="ECO:0000313" key="2">
    <source>
        <dbReference type="EMBL" id="GMM48881.1"/>
    </source>
</evidence>
<sequence length="56" mass="5989">MGKSVPPQILALGTIGAVVLLAAPKPWAATPKKEVKVEAATSDEEKYINDFLKEHS</sequence>
<dbReference type="EMBL" id="BTGB01000009">
    <property type="protein sequence ID" value="GMM48881.1"/>
    <property type="molecule type" value="Genomic_DNA"/>
</dbReference>
<evidence type="ECO:0000256" key="1">
    <source>
        <dbReference type="SAM" id="SignalP"/>
    </source>
</evidence>
<evidence type="ECO:0000313" key="3">
    <source>
        <dbReference type="Proteomes" id="UP001378960"/>
    </source>
</evidence>
<protein>
    <submittedName>
        <fullName evidence="2">F1F0 ATP synthase subunit K</fullName>
    </submittedName>
</protein>
<keyword evidence="1" id="KW-0732">Signal</keyword>